<accession>A0A7C9UX57</accession>
<sequence>MAGDLPSAVLFCCTFNAIRSPMAAGIFHRFHGKSVYVDSVGVKTDLVDPFAIQVMDEIGIDISRHKPKTFEELEDDSFDVIVSLSPEAQHKAVELTRTNSCEVEFWPTFDPTLVEGSREARLDAYRQVRDELMRHILQRFPTQSLARE</sequence>
<dbReference type="CDD" id="cd16345">
    <property type="entry name" value="LMWP_ArsC"/>
    <property type="match status" value="1"/>
</dbReference>
<dbReference type="SMART" id="SM00226">
    <property type="entry name" value="LMWPc"/>
    <property type="match status" value="1"/>
</dbReference>
<dbReference type="InterPro" id="IPR036196">
    <property type="entry name" value="Ptyr_pPase_sf"/>
</dbReference>
<evidence type="ECO:0000259" key="2">
    <source>
        <dbReference type="SMART" id="SM00226"/>
    </source>
</evidence>
<proteinExistence type="predicted"/>
<dbReference type="Gene3D" id="3.40.50.2300">
    <property type="match status" value="1"/>
</dbReference>
<dbReference type="PANTHER" id="PTHR43428">
    <property type="entry name" value="ARSENATE REDUCTASE"/>
    <property type="match status" value="1"/>
</dbReference>
<dbReference type="SUPFAM" id="SSF52788">
    <property type="entry name" value="Phosphotyrosine protein phosphatases I"/>
    <property type="match status" value="1"/>
</dbReference>
<dbReference type="EMBL" id="JAAIYP010000007">
    <property type="protein sequence ID" value="NFV78895.1"/>
    <property type="molecule type" value="Genomic_DNA"/>
</dbReference>
<gene>
    <name evidence="3" type="ORF">G4223_02040</name>
</gene>
<feature type="domain" description="Phosphotyrosine protein phosphatase I" evidence="2">
    <location>
        <begin position="7"/>
        <end position="142"/>
    </location>
</feature>
<dbReference type="PANTHER" id="PTHR43428:SF1">
    <property type="entry name" value="ARSENATE REDUCTASE"/>
    <property type="match status" value="1"/>
</dbReference>
<dbReference type="AlphaFoldDB" id="A0A7C9UX57"/>
<comment type="caution">
    <text evidence="3">The sequence shown here is derived from an EMBL/GenBank/DDBJ whole genome shotgun (WGS) entry which is preliminary data.</text>
</comment>
<evidence type="ECO:0000256" key="1">
    <source>
        <dbReference type="ARBA" id="ARBA00022849"/>
    </source>
</evidence>
<reference evidence="3 4" key="1">
    <citation type="submission" date="2020-02" db="EMBL/GenBank/DDBJ databases">
        <authorList>
            <person name="Dziuba M."/>
            <person name="Kuznetsov B."/>
            <person name="Mardanov A."/>
            <person name="Ravin N."/>
            <person name="Grouzdev D."/>
        </authorList>
    </citation>
    <scope>NUCLEOTIDE SEQUENCE [LARGE SCALE GENOMIC DNA]</scope>
    <source>
        <strain evidence="3 4">SpK</strain>
    </source>
</reference>
<protein>
    <submittedName>
        <fullName evidence="3">Arsenate reductase ArsC</fullName>
    </submittedName>
</protein>
<keyword evidence="1" id="KW-0059">Arsenical resistance</keyword>
<evidence type="ECO:0000313" key="4">
    <source>
        <dbReference type="Proteomes" id="UP000480684"/>
    </source>
</evidence>
<name>A0A7C9UX57_9PROT</name>
<dbReference type="Proteomes" id="UP000480684">
    <property type="component" value="Unassembled WGS sequence"/>
</dbReference>
<evidence type="ECO:0000313" key="3">
    <source>
        <dbReference type="EMBL" id="NFV78895.1"/>
    </source>
</evidence>
<organism evidence="3 4">
    <name type="scientific">Magnetospirillum aberrantis SpK</name>
    <dbReference type="NCBI Taxonomy" id="908842"/>
    <lineage>
        <taxon>Bacteria</taxon>
        <taxon>Pseudomonadati</taxon>
        <taxon>Pseudomonadota</taxon>
        <taxon>Alphaproteobacteria</taxon>
        <taxon>Rhodospirillales</taxon>
        <taxon>Rhodospirillaceae</taxon>
        <taxon>Magnetospirillum</taxon>
    </lineage>
</organism>
<dbReference type="RefSeq" id="WP_163674298.1">
    <property type="nucleotide sequence ID" value="NZ_JAAIYP010000007.1"/>
</dbReference>
<keyword evidence="4" id="KW-1185">Reference proteome</keyword>
<dbReference type="Pfam" id="PF01451">
    <property type="entry name" value="LMWPc"/>
    <property type="match status" value="1"/>
</dbReference>
<dbReference type="GO" id="GO:0046685">
    <property type="term" value="P:response to arsenic-containing substance"/>
    <property type="evidence" value="ECO:0007669"/>
    <property type="project" value="UniProtKB-KW"/>
</dbReference>
<dbReference type="InterPro" id="IPR023485">
    <property type="entry name" value="Ptyr_pPase"/>
</dbReference>